<dbReference type="EMBL" id="JDSQ01000052">
    <property type="protein sequence ID" value="EWS76945.1"/>
    <property type="molecule type" value="Genomic_DNA"/>
</dbReference>
<evidence type="ECO:0000313" key="2">
    <source>
        <dbReference type="EMBL" id="EWS76945.1"/>
    </source>
</evidence>
<dbReference type="PATRIC" id="fig|1444770.3.peg.3164"/>
<accession>Z9JEY0</accession>
<proteinExistence type="predicted"/>
<sequence length="37" mass="3447">MGGATGHVAASGQVQGGHNRSAGAAYVPGGVVLEALV</sequence>
<feature type="region of interest" description="Disordered" evidence="1">
    <location>
        <begin position="1"/>
        <end position="22"/>
    </location>
</feature>
<dbReference type="AlphaFoldDB" id="Z9JEY0"/>
<dbReference type="Proteomes" id="UP000020406">
    <property type="component" value="Unassembled WGS sequence"/>
</dbReference>
<evidence type="ECO:0000313" key="3">
    <source>
        <dbReference type="Proteomes" id="UP000020406"/>
    </source>
</evidence>
<gene>
    <name evidence="2" type="ORF">AF72_13445</name>
</gene>
<organism evidence="2 3">
    <name type="scientific">Xylella taiwanensis</name>
    <dbReference type="NCBI Taxonomy" id="1444770"/>
    <lineage>
        <taxon>Bacteria</taxon>
        <taxon>Pseudomonadati</taxon>
        <taxon>Pseudomonadota</taxon>
        <taxon>Gammaproteobacteria</taxon>
        <taxon>Lysobacterales</taxon>
        <taxon>Lysobacteraceae</taxon>
        <taxon>Xylella</taxon>
    </lineage>
</organism>
<evidence type="ECO:0000256" key="1">
    <source>
        <dbReference type="SAM" id="MobiDB-lite"/>
    </source>
</evidence>
<name>Z9JEY0_9GAMM</name>
<comment type="caution">
    <text evidence="2">The sequence shown here is derived from an EMBL/GenBank/DDBJ whole genome shotgun (WGS) entry which is preliminary data.</text>
</comment>
<reference evidence="2 3" key="1">
    <citation type="journal article" date="2014" name="Genome Announc.">
        <title>Draft Genome Sequence of Xylella fastidiosa Pear Leaf Scorch Strain in Taiwan.</title>
        <authorList>
            <person name="Su C.C."/>
            <person name="Deng W.L."/>
            <person name="Jan F.J."/>
            <person name="Chang C.J."/>
            <person name="Huang H."/>
            <person name="Chen J."/>
        </authorList>
    </citation>
    <scope>NUCLEOTIDE SEQUENCE [LARGE SCALE GENOMIC DNA]</scope>
    <source>
        <strain evidence="2 3">PLS229</strain>
    </source>
</reference>
<protein>
    <submittedName>
        <fullName evidence="2">Uncharacterized protein</fullName>
    </submittedName>
</protein>